<organism evidence="2 3">
    <name type="scientific">Panagrellus redivivus</name>
    <name type="common">Microworm</name>
    <dbReference type="NCBI Taxonomy" id="6233"/>
    <lineage>
        <taxon>Eukaryota</taxon>
        <taxon>Metazoa</taxon>
        <taxon>Ecdysozoa</taxon>
        <taxon>Nematoda</taxon>
        <taxon>Chromadorea</taxon>
        <taxon>Rhabditida</taxon>
        <taxon>Tylenchina</taxon>
        <taxon>Panagrolaimomorpha</taxon>
        <taxon>Panagrolaimoidea</taxon>
        <taxon>Panagrolaimidae</taxon>
        <taxon>Panagrellus</taxon>
    </lineage>
</organism>
<accession>A0A7E4ZUF5</accession>
<feature type="region of interest" description="Disordered" evidence="1">
    <location>
        <begin position="683"/>
        <end position="703"/>
    </location>
</feature>
<dbReference type="AlphaFoldDB" id="A0A7E4ZUF5"/>
<sequence length="812" mass="89396">MDDSDFESPKKKDKPPSSSASTSAVPKIRADRFRLPTADPNIRGAHVRCPICNKDLNHLSDVRRAIHVNSCVDSDKNEAAVAEAKNMAKTMFACPCCGDMVAKGPYLIAHATKCAKLFGLDVNNLIKTLETHSVIDVKLRNTGLSKAAPLTSELIQKAKKRLVEAETTVSTPEPAQPPAKMARTNRGRGVLASKMKSTVFAPKEPVTCRCNGLHAIQKRFCAQFKCRDRGGSGDRAEAGLEESRVCKSLKKLDRYARLADDLRRSLFKQTDMRLKAKDGGSVPVHSFIISVRTKITIPKDAKEVPIDCTVGILEAYVHYLYTTEIMWTLDDHEEIGNLARAYGPLDLAMLIDNEDDNFDNPFAADDHFDPIPTDRTEPDNLNPIEEPFPMTPKKFDGSPTFMDVDLAPLKSPAPAFVAPPPVSMVKTVFSDDDDEIAVIECIPAPIKKNQEDRVIPAAKDFSFSKTLSQPNVQSAYKTPEKSTTPLARRSNSITSLNASADLFDSPPLTSMQRSIRDSPPPKTAAFKSDASKSSSVLGTTTLTKPPASSLPQRSAAIPEDDSFFDDKTIFLPSTPKDRILPSSPDNRQNEMTETGRARYIAMKLGSGVKVVKTTDITPMPAFEKFTDAELKDALGRYNIRPMGRKRAIEMLKRIYDDHHPVIDNLQTPKRRPRSPLTFDLDAAFNGSDDSGTSGNECDSENPEASVYFDNDEAVGSSQTTGSPTKGKLIKDVDTGVKQFAEWLRLPENEELYANVLAMRPINLNDITTLMAASSHGVKRITKKILADVLDRLHVTFSIPEQKWGKGRGYKNG</sequence>
<evidence type="ECO:0000256" key="1">
    <source>
        <dbReference type="SAM" id="MobiDB-lite"/>
    </source>
</evidence>
<feature type="region of interest" description="Disordered" evidence="1">
    <location>
        <begin position="1"/>
        <end position="30"/>
    </location>
</feature>
<protein>
    <submittedName>
        <fullName evidence="3">UBZ4-type domain-containing protein</fullName>
    </submittedName>
</protein>
<dbReference type="CDD" id="cd18186">
    <property type="entry name" value="BTB_POZ_ZBTB_KLHL-like"/>
    <property type="match status" value="1"/>
</dbReference>
<dbReference type="PANTHER" id="PTHR21541">
    <property type="entry name" value="BTB POZ DOMAIN CONTAINING 12"/>
    <property type="match status" value="1"/>
</dbReference>
<evidence type="ECO:0000313" key="2">
    <source>
        <dbReference type="Proteomes" id="UP000492821"/>
    </source>
</evidence>
<dbReference type="GO" id="GO:0033557">
    <property type="term" value="C:Slx1-Slx4 complex"/>
    <property type="evidence" value="ECO:0007669"/>
    <property type="project" value="TreeGrafter"/>
</dbReference>
<evidence type="ECO:0000313" key="3">
    <source>
        <dbReference type="WBParaSite" id="Pan_g17933.t1"/>
    </source>
</evidence>
<name>A0A7E4ZUF5_PANRE</name>
<feature type="compositionally biased region" description="Polar residues" evidence="1">
    <location>
        <begin position="469"/>
        <end position="498"/>
    </location>
</feature>
<reference evidence="3" key="2">
    <citation type="submission" date="2020-10" db="UniProtKB">
        <authorList>
            <consortium name="WormBaseParasite"/>
        </authorList>
    </citation>
    <scope>IDENTIFICATION</scope>
</reference>
<dbReference type="GO" id="GO:0000712">
    <property type="term" value="P:resolution of meiotic recombination intermediates"/>
    <property type="evidence" value="ECO:0007669"/>
    <property type="project" value="TreeGrafter"/>
</dbReference>
<dbReference type="PANTHER" id="PTHR21541:SF3">
    <property type="entry name" value="STRUCTURE-SPECIFIC ENDONUCLEASE SUBUNIT SLX4"/>
    <property type="match status" value="1"/>
</dbReference>
<keyword evidence="2" id="KW-1185">Reference proteome</keyword>
<feature type="region of interest" description="Disordered" evidence="1">
    <location>
        <begin position="469"/>
        <end position="555"/>
    </location>
</feature>
<proteinExistence type="predicted"/>
<reference evidence="2" key="1">
    <citation type="journal article" date="2013" name="Genetics">
        <title>The draft genome and transcriptome of Panagrellus redivivus are shaped by the harsh demands of a free-living lifestyle.</title>
        <authorList>
            <person name="Srinivasan J."/>
            <person name="Dillman A.R."/>
            <person name="Macchietto M.G."/>
            <person name="Heikkinen L."/>
            <person name="Lakso M."/>
            <person name="Fracchia K.M."/>
            <person name="Antoshechkin I."/>
            <person name="Mortazavi A."/>
            <person name="Wong G."/>
            <person name="Sternberg P.W."/>
        </authorList>
    </citation>
    <scope>NUCLEOTIDE SEQUENCE [LARGE SCALE GENOMIC DNA]</scope>
    <source>
        <strain evidence="2">MT8872</strain>
    </source>
</reference>
<feature type="compositionally biased region" description="Polar residues" evidence="1">
    <location>
        <begin position="687"/>
        <end position="696"/>
    </location>
</feature>
<dbReference type="Proteomes" id="UP000492821">
    <property type="component" value="Unassembled WGS sequence"/>
</dbReference>
<feature type="compositionally biased region" description="Low complexity" evidence="1">
    <location>
        <begin position="523"/>
        <end position="535"/>
    </location>
</feature>
<feature type="compositionally biased region" description="Low complexity" evidence="1">
    <location>
        <begin position="16"/>
        <end position="27"/>
    </location>
</feature>
<dbReference type="CDD" id="cd22999">
    <property type="entry name" value="SAP_SLX4"/>
    <property type="match status" value="1"/>
</dbReference>
<dbReference type="WBParaSite" id="Pan_g17933.t1">
    <property type="protein sequence ID" value="Pan_g17933.t1"/>
    <property type="gene ID" value="Pan_g17933"/>
</dbReference>